<evidence type="ECO:0000313" key="2">
    <source>
        <dbReference type="Proteomes" id="UP000789759"/>
    </source>
</evidence>
<organism evidence="1 2">
    <name type="scientific">Cetraspora pellucida</name>
    <dbReference type="NCBI Taxonomy" id="1433469"/>
    <lineage>
        <taxon>Eukaryota</taxon>
        <taxon>Fungi</taxon>
        <taxon>Fungi incertae sedis</taxon>
        <taxon>Mucoromycota</taxon>
        <taxon>Glomeromycotina</taxon>
        <taxon>Glomeromycetes</taxon>
        <taxon>Diversisporales</taxon>
        <taxon>Gigasporaceae</taxon>
        <taxon>Cetraspora</taxon>
    </lineage>
</organism>
<proteinExistence type="predicted"/>
<accession>A0A9N9HLN8</accession>
<dbReference type="Proteomes" id="UP000789759">
    <property type="component" value="Unassembled WGS sequence"/>
</dbReference>
<dbReference type="AlphaFoldDB" id="A0A9N9HLN8"/>
<sequence length="226" mass="26518">MNLALSCKRWSLVWKDSQVKAEWIIFKYGRAHCLFHSIRLGPKFISVEVAHAIITKGGILSRYFAQRLLIHYGEYDQKLIELKASHNIGQSDLEKIQTNTPWANNLPITVSFLILFPPAQPHGWTKPEVKAVKERLLELIDLGFKLNYDIIIEIFHLFERRLDEIGKILIDSFKEIKQETQENFLHRCLSETQNPNITNFLHKYLQNNSELNVKKHQIIIKSLRYL</sequence>
<gene>
    <name evidence="1" type="ORF">CPELLU_LOCUS11138</name>
</gene>
<evidence type="ECO:0000313" key="1">
    <source>
        <dbReference type="EMBL" id="CAG8688127.1"/>
    </source>
</evidence>
<comment type="caution">
    <text evidence="1">The sequence shown here is derived from an EMBL/GenBank/DDBJ whole genome shotgun (WGS) entry which is preliminary data.</text>
</comment>
<dbReference type="EMBL" id="CAJVQA010009642">
    <property type="protein sequence ID" value="CAG8688127.1"/>
    <property type="molecule type" value="Genomic_DNA"/>
</dbReference>
<name>A0A9N9HLN8_9GLOM</name>
<dbReference type="OrthoDB" id="2308339at2759"/>
<keyword evidence="2" id="KW-1185">Reference proteome</keyword>
<reference evidence="1" key="1">
    <citation type="submission" date="2021-06" db="EMBL/GenBank/DDBJ databases">
        <authorList>
            <person name="Kallberg Y."/>
            <person name="Tangrot J."/>
            <person name="Rosling A."/>
        </authorList>
    </citation>
    <scope>NUCLEOTIDE SEQUENCE</scope>
    <source>
        <strain evidence="1">FL966</strain>
    </source>
</reference>
<protein>
    <submittedName>
        <fullName evidence="1">19140_t:CDS:1</fullName>
    </submittedName>
</protein>